<dbReference type="InterPro" id="IPR014843">
    <property type="entry name" value="Him1/Fmp52"/>
</dbReference>
<dbReference type="FunCoup" id="G8JX97">
    <property type="interactions" value="21"/>
</dbReference>
<dbReference type="HOGENOM" id="CLU_036495_1_0_1"/>
<dbReference type="InParanoid" id="G8JX97"/>
<organism evidence="1 2">
    <name type="scientific">Eremothecium cymbalariae (strain CBS 270.75 / DBVPG 7215 / KCTC 17166 / NRRL Y-17582)</name>
    <name type="common">Yeast</name>
    <dbReference type="NCBI Taxonomy" id="931890"/>
    <lineage>
        <taxon>Eukaryota</taxon>
        <taxon>Fungi</taxon>
        <taxon>Dikarya</taxon>
        <taxon>Ascomycota</taxon>
        <taxon>Saccharomycotina</taxon>
        <taxon>Saccharomycetes</taxon>
        <taxon>Saccharomycetales</taxon>
        <taxon>Saccharomycetaceae</taxon>
        <taxon>Eremothecium</taxon>
    </lineage>
</organism>
<protein>
    <submittedName>
        <fullName evidence="1">Uncharacterized protein</fullName>
    </submittedName>
</protein>
<dbReference type="Pfam" id="PF08732">
    <property type="entry name" value="HIM1"/>
    <property type="match status" value="1"/>
</dbReference>
<dbReference type="Proteomes" id="UP000006790">
    <property type="component" value="Chromosome 8"/>
</dbReference>
<name>G8JX97_ERECY</name>
<dbReference type="EMBL" id="CP002504">
    <property type="protein sequence ID" value="AET41471.1"/>
    <property type="molecule type" value="Genomic_DNA"/>
</dbReference>
<dbReference type="eggNOG" id="ENOG502RZQF">
    <property type="taxonomic scope" value="Eukaryota"/>
</dbReference>
<dbReference type="GeneID" id="11471508"/>
<evidence type="ECO:0000313" key="1">
    <source>
        <dbReference type="EMBL" id="AET41471.1"/>
    </source>
</evidence>
<dbReference type="AlphaFoldDB" id="G8JX97"/>
<keyword evidence="2" id="KW-1185">Reference proteome</keyword>
<dbReference type="RefSeq" id="XP_003648288.1">
    <property type="nucleotide sequence ID" value="XM_003648240.1"/>
</dbReference>
<dbReference type="SUPFAM" id="SSF51735">
    <property type="entry name" value="NAD(P)-binding Rossmann-fold domains"/>
    <property type="match status" value="1"/>
</dbReference>
<dbReference type="Gene3D" id="3.40.50.720">
    <property type="entry name" value="NAD(P)-binding Rossmann-like Domain"/>
    <property type="match status" value="1"/>
</dbReference>
<accession>G8JX97</accession>
<dbReference type="STRING" id="931890.G8JX97"/>
<reference evidence="2" key="1">
    <citation type="journal article" date="2012" name="G3 (Bethesda)">
        <title>Pichia sorbitophila, an interspecies yeast hybrid reveals early steps of genome resolution following polyploidization.</title>
        <authorList>
            <person name="Leh Louis V."/>
            <person name="Despons L."/>
            <person name="Friedrich A."/>
            <person name="Martin T."/>
            <person name="Durrens P."/>
            <person name="Casaregola S."/>
            <person name="Neuveglise C."/>
            <person name="Fairhead C."/>
            <person name="Marck C."/>
            <person name="Cruz J.A."/>
            <person name="Straub M.L."/>
            <person name="Kugler V."/>
            <person name="Sacerdot C."/>
            <person name="Uzunov Z."/>
            <person name="Thierry A."/>
            <person name="Weiss S."/>
            <person name="Bleykasten C."/>
            <person name="De Montigny J."/>
            <person name="Jacques N."/>
            <person name="Jung P."/>
            <person name="Lemaire M."/>
            <person name="Mallet S."/>
            <person name="Morel G."/>
            <person name="Richard G.F."/>
            <person name="Sarkar A."/>
            <person name="Savel G."/>
            <person name="Schacherer J."/>
            <person name="Seret M.L."/>
            <person name="Talla E."/>
            <person name="Samson G."/>
            <person name="Jubin C."/>
            <person name="Poulain J."/>
            <person name="Vacherie B."/>
            <person name="Barbe V."/>
            <person name="Pelletier E."/>
            <person name="Sherman D.J."/>
            <person name="Westhof E."/>
            <person name="Weissenbach J."/>
            <person name="Baret P.V."/>
            <person name="Wincker P."/>
            <person name="Gaillardin C."/>
            <person name="Dujon B."/>
            <person name="Souciet J.L."/>
        </authorList>
    </citation>
    <scope>NUCLEOTIDE SEQUENCE [LARGE SCALE GENOMIC DNA]</scope>
    <source>
        <strain evidence="2">CBS 270.75 / DBVPG 7215 / KCTC 17166 / NRRL Y-17582</strain>
    </source>
</reference>
<dbReference type="InterPro" id="IPR036291">
    <property type="entry name" value="NAD(P)-bd_dom_sf"/>
</dbReference>
<proteinExistence type="predicted"/>
<evidence type="ECO:0000313" key="2">
    <source>
        <dbReference type="Proteomes" id="UP000006790"/>
    </source>
</evidence>
<dbReference type="KEGG" id="erc:Ecym_8185"/>
<dbReference type="OMA" id="HMVIVTS"/>
<sequence length="471" mass="52939">MTEEVREPPTITAFGSVRTVDTVNSGHYRLSRKTSLHYQDIKIKIKSTRNKLFKHDQNQQIISTTTPVNSPPPPEDSSAAKAISVPKVSINPPKVNEKGDNVIILGSTGLTGSQVLKGCMAPWTSGVLYDLKLTKNIWCFNRRLKTVDFSISKLPPTWTAVVNYGGEPHIIRKYDLKIKQHITEIGKLDGLEFQWDQFDWELKLPTDEVKNVTVNVFQIIQNDSKKWDKTFSELFTGNRKPLNDRIEVYLPSIDQVETLISTLGSSSWESRKMKTPRSFVDYTLNMDMAKVFAPDQKKSLIKHMVIVTSFNNLALGVLSPYFRTKQKLENDLTYDVPGLTHLTILRPGPLIGQHGKQIILAPQLPVGSGVLYKCYAWKRSLLKAKLHWLSQVKDVGPSKKVTELIAKATYHLPGNWIVGYSIPSSKVARIAAKEAMTKRNLARNDSDALVVEVTLWSSQEMDRALSGSVAL</sequence>
<dbReference type="OrthoDB" id="4067292at2759"/>
<gene>
    <name evidence="1" type="ordered locus">Ecym_8185</name>
</gene>